<keyword evidence="2" id="KW-1185">Reference proteome</keyword>
<comment type="caution">
    <text evidence="1">The sequence shown here is derived from an EMBL/GenBank/DDBJ whole genome shotgun (WGS) entry which is preliminary data.</text>
</comment>
<organism evidence="1 2">
    <name type="scientific">Podospora didyma</name>
    <dbReference type="NCBI Taxonomy" id="330526"/>
    <lineage>
        <taxon>Eukaryota</taxon>
        <taxon>Fungi</taxon>
        <taxon>Dikarya</taxon>
        <taxon>Ascomycota</taxon>
        <taxon>Pezizomycotina</taxon>
        <taxon>Sordariomycetes</taxon>
        <taxon>Sordariomycetidae</taxon>
        <taxon>Sordariales</taxon>
        <taxon>Podosporaceae</taxon>
        <taxon>Podospora</taxon>
    </lineage>
</organism>
<sequence length="223" mass="24214">MPGARRERKDRGRWPMVFDNADDKQLFFGGPADGSSSDASGNVGKLGQYIPECPHGSFLITARNRQAGLSLAKGNTPTEVSEMNDIESHKLPHPKLTENPASDELPTLSPRLEHLLLALAQAAAFIEANSIPVSEYLQLLEKSDGDLVDLLSEEFETVGKDTKTPHAVTETWILSFEQIQRQNVSAIVMSCGKNSANPKSDGVADIFPAEDQHQISLTAPVIP</sequence>
<dbReference type="PANTHER" id="PTHR46082:SF6">
    <property type="entry name" value="AAA+ ATPASE DOMAIN-CONTAINING PROTEIN-RELATED"/>
    <property type="match status" value="1"/>
</dbReference>
<dbReference type="EMBL" id="JAULSW010000005">
    <property type="protein sequence ID" value="KAK3380940.1"/>
    <property type="molecule type" value="Genomic_DNA"/>
</dbReference>
<evidence type="ECO:0000313" key="1">
    <source>
        <dbReference type="EMBL" id="KAK3380940.1"/>
    </source>
</evidence>
<dbReference type="AlphaFoldDB" id="A0AAE0NGA5"/>
<protein>
    <submittedName>
        <fullName evidence="1">Uncharacterized protein</fullName>
    </submittedName>
</protein>
<dbReference type="PANTHER" id="PTHR46082">
    <property type="entry name" value="ATP/GTP-BINDING PROTEIN-RELATED"/>
    <property type="match status" value="1"/>
</dbReference>
<name>A0AAE0NGA5_9PEZI</name>
<reference evidence="1" key="2">
    <citation type="submission" date="2023-06" db="EMBL/GenBank/DDBJ databases">
        <authorList>
            <consortium name="Lawrence Berkeley National Laboratory"/>
            <person name="Haridas S."/>
            <person name="Hensen N."/>
            <person name="Bonometti L."/>
            <person name="Westerberg I."/>
            <person name="Brannstrom I.O."/>
            <person name="Guillou S."/>
            <person name="Cros-Aarteil S."/>
            <person name="Calhoun S."/>
            <person name="Kuo A."/>
            <person name="Mondo S."/>
            <person name="Pangilinan J."/>
            <person name="Riley R."/>
            <person name="LaButti K."/>
            <person name="Andreopoulos B."/>
            <person name="Lipzen A."/>
            <person name="Chen C."/>
            <person name="Yanf M."/>
            <person name="Daum C."/>
            <person name="Ng V."/>
            <person name="Clum A."/>
            <person name="Steindorff A."/>
            <person name="Ohm R."/>
            <person name="Martin F."/>
            <person name="Silar P."/>
            <person name="Natvig D."/>
            <person name="Lalanne C."/>
            <person name="Gautier V."/>
            <person name="Ament-velasquez S.L."/>
            <person name="Kruys A."/>
            <person name="Hutchinson M.I."/>
            <person name="Powell A.J."/>
            <person name="Barry K."/>
            <person name="Miller A.N."/>
            <person name="Grigoriev I.V."/>
            <person name="Debuchy R."/>
            <person name="Gladieux P."/>
            <person name="Thoren M.H."/>
            <person name="Johannesson H."/>
        </authorList>
    </citation>
    <scope>NUCLEOTIDE SEQUENCE</scope>
    <source>
        <strain evidence="1">CBS 232.78</strain>
    </source>
</reference>
<reference evidence="1" key="1">
    <citation type="journal article" date="2023" name="Mol. Phylogenet. Evol.">
        <title>Genome-scale phylogeny and comparative genomics of the fungal order Sordariales.</title>
        <authorList>
            <person name="Hensen N."/>
            <person name="Bonometti L."/>
            <person name="Westerberg I."/>
            <person name="Brannstrom I.O."/>
            <person name="Guillou S."/>
            <person name="Cros-Aarteil S."/>
            <person name="Calhoun S."/>
            <person name="Haridas S."/>
            <person name="Kuo A."/>
            <person name="Mondo S."/>
            <person name="Pangilinan J."/>
            <person name="Riley R."/>
            <person name="LaButti K."/>
            <person name="Andreopoulos B."/>
            <person name="Lipzen A."/>
            <person name="Chen C."/>
            <person name="Yan M."/>
            <person name="Daum C."/>
            <person name="Ng V."/>
            <person name="Clum A."/>
            <person name="Steindorff A."/>
            <person name="Ohm R.A."/>
            <person name="Martin F."/>
            <person name="Silar P."/>
            <person name="Natvig D.O."/>
            <person name="Lalanne C."/>
            <person name="Gautier V."/>
            <person name="Ament-Velasquez S.L."/>
            <person name="Kruys A."/>
            <person name="Hutchinson M.I."/>
            <person name="Powell A.J."/>
            <person name="Barry K."/>
            <person name="Miller A.N."/>
            <person name="Grigoriev I.V."/>
            <person name="Debuchy R."/>
            <person name="Gladieux P."/>
            <person name="Hiltunen Thoren M."/>
            <person name="Johannesson H."/>
        </authorList>
    </citation>
    <scope>NUCLEOTIDE SEQUENCE</scope>
    <source>
        <strain evidence="1">CBS 232.78</strain>
    </source>
</reference>
<gene>
    <name evidence="1" type="ORF">B0H63DRAFT_450325</name>
</gene>
<accession>A0AAE0NGA5</accession>
<proteinExistence type="predicted"/>
<dbReference type="InterPro" id="IPR053137">
    <property type="entry name" value="NLR-like"/>
</dbReference>
<evidence type="ECO:0000313" key="2">
    <source>
        <dbReference type="Proteomes" id="UP001285441"/>
    </source>
</evidence>
<dbReference type="Proteomes" id="UP001285441">
    <property type="component" value="Unassembled WGS sequence"/>
</dbReference>